<organism evidence="1 2">
    <name type="scientific">Methanosalsum natronophilum</name>
    <dbReference type="NCBI Taxonomy" id="768733"/>
    <lineage>
        <taxon>Archaea</taxon>
        <taxon>Methanobacteriati</taxon>
        <taxon>Methanobacteriota</taxon>
        <taxon>Stenosarchaea group</taxon>
        <taxon>Methanomicrobia</taxon>
        <taxon>Methanosarcinales</taxon>
        <taxon>Methanosarcinaceae</taxon>
        <taxon>Methanosalsum</taxon>
    </lineage>
</organism>
<accession>A0A424Z478</accession>
<evidence type="ECO:0000313" key="1">
    <source>
        <dbReference type="EMBL" id="RQD91341.1"/>
    </source>
</evidence>
<dbReference type="EMBL" id="QZAB01000079">
    <property type="protein sequence ID" value="RQD91341.1"/>
    <property type="molecule type" value="Genomic_DNA"/>
</dbReference>
<proteinExistence type="predicted"/>
<dbReference type="AlphaFoldDB" id="A0A424Z478"/>
<protein>
    <submittedName>
        <fullName evidence="1">Uncharacterized protein</fullName>
    </submittedName>
</protein>
<feature type="non-terminal residue" evidence="1">
    <location>
        <position position="62"/>
    </location>
</feature>
<sequence length="62" mass="7271">MNNEPVTRSECTENQRCLRVEIRDAIRAEKDDREKELNEIRGWLVRIEGRIDGMNSKLTAVI</sequence>
<gene>
    <name evidence="1" type="ORF">D5R95_01170</name>
</gene>
<evidence type="ECO:0000313" key="2">
    <source>
        <dbReference type="Proteomes" id="UP000284763"/>
    </source>
</evidence>
<comment type="caution">
    <text evidence="1">The sequence shown here is derived from an EMBL/GenBank/DDBJ whole genome shotgun (WGS) entry which is preliminary data.</text>
</comment>
<name>A0A424Z478_9EURY</name>
<reference evidence="1 2" key="1">
    <citation type="submission" date="2018-08" db="EMBL/GenBank/DDBJ databases">
        <title>The metabolism and importance of syntrophic acetate oxidation coupled to methane or sulfide production in haloalkaline environments.</title>
        <authorList>
            <person name="Timmers P.H.A."/>
            <person name="Vavourakis C.D."/>
            <person name="Sorokin D.Y."/>
            <person name="Sinninghe Damste J.S."/>
            <person name="Muyzer G."/>
            <person name="Stams A.J.M."/>
            <person name="Plugge C.M."/>
        </authorList>
    </citation>
    <scope>NUCLEOTIDE SEQUENCE [LARGE SCALE GENOMIC DNA]</scope>
    <source>
        <strain evidence="1">MSAO_Arc3</strain>
    </source>
</reference>
<dbReference type="Proteomes" id="UP000284763">
    <property type="component" value="Unassembled WGS sequence"/>
</dbReference>